<dbReference type="Proteomes" id="UP000694523">
    <property type="component" value="Unplaced"/>
</dbReference>
<evidence type="ECO:0000256" key="1">
    <source>
        <dbReference type="ARBA" id="ARBA00023157"/>
    </source>
</evidence>
<dbReference type="InterPro" id="IPR016187">
    <property type="entry name" value="CTDL_fold"/>
</dbReference>
<accession>A0A8C6TND6</accession>
<dbReference type="InterPro" id="IPR050111">
    <property type="entry name" value="C-type_lectin/snaclec_domain"/>
</dbReference>
<evidence type="ECO:0000313" key="5">
    <source>
        <dbReference type="Proteomes" id="UP000694523"/>
    </source>
</evidence>
<dbReference type="PANTHER" id="PTHR22803">
    <property type="entry name" value="MANNOSE, PHOSPHOLIPASE, LECTIN RECEPTOR RELATED"/>
    <property type="match status" value="1"/>
</dbReference>
<reference evidence="4" key="2">
    <citation type="submission" date="2025-09" db="UniProtKB">
        <authorList>
            <consortium name="Ensembl"/>
        </authorList>
    </citation>
    <scope>IDENTIFICATION</scope>
</reference>
<evidence type="ECO:0000259" key="3">
    <source>
        <dbReference type="PROSITE" id="PS50041"/>
    </source>
</evidence>
<protein>
    <recommendedName>
        <fullName evidence="3">C-type lectin domain-containing protein</fullName>
    </recommendedName>
</protein>
<evidence type="ECO:0000313" key="4">
    <source>
        <dbReference type="Ensembl" id="ENSNMLP00000023441.1"/>
    </source>
</evidence>
<reference evidence="4" key="1">
    <citation type="submission" date="2025-08" db="UniProtKB">
        <authorList>
            <consortium name="Ensembl"/>
        </authorList>
    </citation>
    <scope>IDENTIFICATION</scope>
</reference>
<organism evidence="4 5">
    <name type="scientific">Neogobius melanostomus</name>
    <name type="common">round goby</name>
    <dbReference type="NCBI Taxonomy" id="47308"/>
    <lineage>
        <taxon>Eukaryota</taxon>
        <taxon>Metazoa</taxon>
        <taxon>Chordata</taxon>
        <taxon>Craniata</taxon>
        <taxon>Vertebrata</taxon>
        <taxon>Euteleostomi</taxon>
        <taxon>Actinopterygii</taxon>
        <taxon>Neopterygii</taxon>
        <taxon>Teleostei</taxon>
        <taxon>Neoteleostei</taxon>
        <taxon>Acanthomorphata</taxon>
        <taxon>Gobiaria</taxon>
        <taxon>Gobiiformes</taxon>
        <taxon>Gobioidei</taxon>
        <taxon>Gobiidae</taxon>
        <taxon>Benthophilinae</taxon>
        <taxon>Neogobiini</taxon>
        <taxon>Neogobius</taxon>
    </lineage>
</organism>
<dbReference type="Gene3D" id="3.10.100.10">
    <property type="entry name" value="Mannose-Binding Protein A, subunit A"/>
    <property type="match status" value="1"/>
</dbReference>
<dbReference type="InterPro" id="IPR002353">
    <property type="entry name" value="AntifreezeII"/>
</dbReference>
<evidence type="ECO:0000256" key="2">
    <source>
        <dbReference type="SAM" id="MobiDB-lite"/>
    </source>
</evidence>
<dbReference type="AlphaFoldDB" id="A0A8C6TND6"/>
<dbReference type="InterPro" id="IPR001304">
    <property type="entry name" value="C-type_lectin-like"/>
</dbReference>
<dbReference type="InterPro" id="IPR016186">
    <property type="entry name" value="C-type_lectin-like/link_sf"/>
</dbReference>
<dbReference type="Pfam" id="PF00059">
    <property type="entry name" value="Lectin_C"/>
    <property type="match status" value="1"/>
</dbReference>
<sequence length="183" mass="20186">TSPASFDVCNPLHYEAAGFSLLLGAAWAQTQDSAEPPQDNANGPEVGEGANEASGEDVERVSGKWQKYNGRSFIFQSSPVNWAHAQQRCLTLGGNLATIHNSGEERFVKGIAEGRAAWIGLSDAQMNGFWFWINSSPLKYTNWCPGEPNNDRSQECVQINFSGNRCWDDLQCSHSLPFVCERK</sequence>
<dbReference type="SUPFAM" id="SSF56436">
    <property type="entry name" value="C-type lectin-like"/>
    <property type="match status" value="1"/>
</dbReference>
<dbReference type="PROSITE" id="PS00615">
    <property type="entry name" value="C_TYPE_LECTIN_1"/>
    <property type="match status" value="1"/>
</dbReference>
<dbReference type="PRINTS" id="PR00356">
    <property type="entry name" value="ANTIFREEZEII"/>
</dbReference>
<dbReference type="PROSITE" id="PS50041">
    <property type="entry name" value="C_TYPE_LECTIN_2"/>
    <property type="match status" value="1"/>
</dbReference>
<feature type="domain" description="C-type lectin" evidence="3">
    <location>
        <begin position="68"/>
        <end position="181"/>
    </location>
</feature>
<feature type="region of interest" description="Disordered" evidence="2">
    <location>
        <begin position="30"/>
        <end position="61"/>
    </location>
</feature>
<dbReference type="InterPro" id="IPR018378">
    <property type="entry name" value="C-type_lectin_CS"/>
</dbReference>
<proteinExistence type="predicted"/>
<keyword evidence="1" id="KW-1015">Disulfide bond</keyword>
<dbReference type="CDD" id="cd00037">
    <property type="entry name" value="CLECT"/>
    <property type="match status" value="1"/>
</dbReference>
<dbReference type="Ensembl" id="ENSNMLT00000026227.1">
    <property type="protein sequence ID" value="ENSNMLP00000023441.1"/>
    <property type="gene ID" value="ENSNMLG00000015084.1"/>
</dbReference>
<dbReference type="SMART" id="SM00034">
    <property type="entry name" value="CLECT"/>
    <property type="match status" value="1"/>
</dbReference>
<keyword evidence="5" id="KW-1185">Reference proteome</keyword>
<name>A0A8C6TND6_9GOBI</name>